<sequence length="101" mass="11451">MPPFLFALALAPVLVVTLVPMPRERAQAAQQMLIPVPYPNMLGGQAEIGRPFRQGKHQHLLDDPIPQSLGPNALGNPKAIERTPHQHLLGSPYWRHYRRWH</sequence>
<dbReference type="HOGENOM" id="CLU_2285947_0_0_5"/>
<dbReference type="EMBL" id="CP001016">
    <property type="protein sequence ID" value="ACB97006.1"/>
    <property type="molecule type" value="Genomic_DNA"/>
</dbReference>
<name>B2IER6_BEII9</name>
<dbReference type="AlphaFoldDB" id="B2IER6"/>
<reference evidence="2" key="1">
    <citation type="submission" date="2008-03" db="EMBL/GenBank/DDBJ databases">
        <title>Complete sequence of chromosome of Beijerinckia indica subsp. indica ATCC 9039.</title>
        <authorList>
            <consortium name="US DOE Joint Genome Institute"/>
            <person name="Copeland A."/>
            <person name="Lucas S."/>
            <person name="Lapidus A."/>
            <person name="Glavina del Rio T."/>
            <person name="Dalin E."/>
            <person name="Tice H."/>
            <person name="Bruce D."/>
            <person name="Goodwin L."/>
            <person name="Pitluck S."/>
            <person name="LaButti K."/>
            <person name="Schmutz J."/>
            <person name="Larimer F."/>
            <person name="Land M."/>
            <person name="Hauser L."/>
            <person name="Kyrpides N."/>
            <person name="Mikhailova N."/>
            <person name="Dunfield P.F."/>
            <person name="Dedysh S.N."/>
            <person name="Liesack W."/>
            <person name="Saw J.H."/>
            <person name="Alam M."/>
            <person name="Chen Y."/>
            <person name="Murrell J.C."/>
            <person name="Richardson P."/>
        </authorList>
    </citation>
    <scope>NUCLEOTIDE SEQUENCE [LARGE SCALE GENOMIC DNA]</scope>
    <source>
        <strain evidence="2">ATCC 9039 / DSM 1715 / NCIMB 8712</strain>
    </source>
</reference>
<accession>B2IER6</accession>
<dbReference type="Proteomes" id="UP000001695">
    <property type="component" value="Chromosome"/>
</dbReference>
<proteinExistence type="predicted"/>
<gene>
    <name evidence="1" type="ordered locus">Bind_3449</name>
</gene>
<organism evidence="1 2">
    <name type="scientific">Beijerinckia indica subsp. indica (strain ATCC 9039 / DSM 1715 / NCIMB 8712)</name>
    <dbReference type="NCBI Taxonomy" id="395963"/>
    <lineage>
        <taxon>Bacteria</taxon>
        <taxon>Pseudomonadati</taxon>
        <taxon>Pseudomonadota</taxon>
        <taxon>Alphaproteobacteria</taxon>
        <taxon>Hyphomicrobiales</taxon>
        <taxon>Beijerinckiaceae</taxon>
        <taxon>Beijerinckia</taxon>
    </lineage>
</organism>
<dbReference type="KEGG" id="bid:Bind_3449"/>
<dbReference type="OrthoDB" id="8452174at2"/>
<evidence type="ECO:0000313" key="2">
    <source>
        <dbReference type="Proteomes" id="UP000001695"/>
    </source>
</evidence>
<protein>
    <submittedName>
        <fullName evidence="1">Uncharacterized protein</fullName>
    </submittedName>
</protein>
<dbReference type="eggNOG" id="ENOG50337W6">
    <property type="taxonomic scope" value="Bacteria"/>
</dbReference>
<keyword evidence="2" id="KW-1185">Reference proteome</keyword>
<reference evidence="1 2" key="2">
    <citation type="journal article" date="2010" name="J. Bacteriol.">
        <title>Complete genome sequence of Beijerinckia indica subsp. indica.</title>
        <authorList>
            <person name="Tamas I."/>
            <person name="Dedysh S.N."/>
            <person name="Liesack W."/>
            <person name="Stott M.B."/>
            <person name="Alam M."/>
            <person name="Murrell J.C."/>
            <person name="Dunfield P.F."/>
        </authorList>
    </citation>
    <scope>NUCLEOTIDE SEQUENCE [LARGE SCALE GENOMIC DNA]</scope>
    <source>
        <strain evidence="2">ATCC 9039 / DSM 1715 / NCIMB 8712</strain>
    </source>
</reference>
<evidence type="ECO:0000313" key="1">
    <source>
        <dbReference type="EMBL" id="ACB97006.1"/>
    </source>
</evidence>
<dbReference type="RefSeq" id="WP_012386354.1">
    <property type="nucleotide sequence ID" value="NC_010581.1"/>
</dbReference>